<dbReference type="InterPro" id="IPR011033">
    <property type="entry name" value="PRC_barrel-like_sf"/>
</dbReference>
<gene>
    <name evidence="1" type="ORF">H7U22_11045</name>
</gene>
<dbReference type="SUPFAM" id="SSF50346">
    <property type="entry name" value="PRC-barrel domain"/>
    <property type="match status" value="2"/>
</dbReference>
<dbReference type="Gene3D" id="3.90.50.10">
    <property type="entry name" value="Photosynthetic Reaction Center, subunit H, domain 2"/>
    <property type="match status" value="2"/>
</dbReference>
<dbReference type="RefSeq" id="WP_187071423.1">
    <property type="nucleotide sequence ID" value="NZ_JACRYL010000008.1"/>
</dbReference>
<proteinExistence type="predicted"/>
<organism evidence="1 2">
    <name type="scientific">Pedobacter fastidiosus</name>
    <dbReference type="NCBI Taxonomy" id="2765361"/>
    <lineage>
        <taxon>Bacteria</taxon>
        <taxon>Pseudomonadati</taxon>
        <taxon>Bacteroidota</taxon>
        <taxon>Sphingobacteriia</taxon>
        <taxon>Sphingobacteriales</taxon>
        <taxon>Sphingobacteriaceae</taxon>
        <taxon>Pedobacter</taxon>
    </lineage>
</organism>
<dbReference type="EMBL" id="JACRYL010000008">
    <property type="protein sequence ID" value="MBC6110960.1"/>
    <property type="molecule type" value="Genomic_DNA"/>
</dbReference>
<evidence type="ECO:0000313" key="1">
    <source>
        <dbReference type="EMBL" id="MBC6110960.1"/>
    </source>
</evidence>
<accession>A0ABR7KSZ2</accession>
<reference evidence="1 2" key="1">
    <citation type="submission" date="2020-08" db="EMBL/GenBank/DDBJ databases">
        <authorList>
            <person name="Sun Q."/>
            <person name="Inoue M."/>
        </authorList>
    </citation>
    <scope>NUCLEOTIDE SEQUENCE [LARGE SCALE GENOMIC DNA]</scope>
    <source>
        <strain evidence="1 2">CCM 8938</strain>
    </source>
</reference>
<dbReference type="InterPro" id="IPR014747">
    <property type="entry name" value="Bac_photo_RC_H_C"/>
</dbReference>
<name>A0ABR7KSZ2_9SPHI</name>
<dbReference type="Proteomes" id="UP000652755">
    <property type="component" value="Unassembled WGS sequence"/>
</dbReference>
<protein>
    <submittedName>
        <fullName evidence="1">PRC-barrel domain containing protein</fullName>
    </submittedName>
</protein>
<sequence length="229" mass="26287">MQHNIKSLLGYKIGARDGEIGHVKDFYFEDTSWAIRYLVVETGNWFMEKKKLIAPQALLSPDWKNRIFPVDLSMDQVKDSPDIDTEKPVSLQQEIELYGHYAWQRYGGSGFYAGASDAVMDQPLVIDERIVVPEHRLEGKKNDLHLQSTHLVSGYHIRATDGEIGHLADFMMNDMDWEIEYLVIDTHNGIGGKKVLLKVEHVKEIRWEDSLVIVDINIESVKSLMLFNS</sequence>
<evidence type="ECO:0000313" key="2">
    <source>
        <dbReference type="Proteomes" id="UP000652755"/>
    </source>
</evidence>
<comment type="caution">
    <text evidence="1">The sequence shown here is derived from an EMBL/GenBank/DDBJ whole genome shotgun (WGS) entry which is preliminary data.</text>
</comment>
<keyword evidence="2" id="KW-1185">Reference proteome</keyword>